<evidence type="ECO:0000259" key="1">
    <source>
        <dbReference type="PROSITE" id="PS51186"/>
    </source>
</evidence>
<accession>A0A162DDZ4</accession>
<organism evidence="2 3">
    <name type="scientific">Alkalihalobacillus trypoxylicola</name>
    <dbReference type="NCBI Taxonomy" id="519424"/>
    <lineage>
        <taxon>Bacteria</taxon>
        <taxon>Bacillati</taxon>
        <taxon>Bacillota</taxon>
        <taxon>Bacilli</taxon>
        <taxon>Bacillales</taxon>
        <taxon>Bacillaceae</taxon>
        <taxon>Alkalihalobacillus</taxon>
    </lineage>
</organism>
<dbReference type="OrthoDB" id="9768284at2"/>
<dbReference type="GO" id="GO:0030649">
    <property type="term" value="P:aminoglycoside antibiotic catabolic process"/>
    <property type="evidence" value="ECO:0007669"/>
    <property type="project" value="TreeGrafter"/>
</dbReference>
<dbReference type="CDD" id="cd04301">
    <property type="entry name" value="NAT_SF"/>
    <property type="match status" value="1"/>
</dbReference>
<dbReference type="PROSITE" id="PS51186">
    <property type="entry name" value="GNAT"/>
    <property type="match status" value="1"/>
</dbReference>
<dbReference type="Pfam" id="PF17668">
    <property type="entry name" value="Acetyltransf_17"/>
    <property type="match status" value="1"/>
</dbReference>
<dbReference type="InterPro" id="IPR000182">
    <property type="entry name" value="GNAT_dom"/>
</dbReference>
<evidence type="ECO:0000313" key="2">
    <source>
        <dbReference type="EMBL" id="KYG29325.1"/>
    </source>
</evidence>
<proteinExistence type="predicted"/>
<dbReference type="InterPro" id="IPR016181">
    <property type="entry name" value="Acyl_CoA_acyltransferase"/>
</dbReference>
<dbReference type="Proteomes" id="UP000075806">
    <property type="component" value="Unassembled WGS sequence"/>
</dbReference>
<dbReference type="AlphaFoldDB" id="A0A162DDZ4"/>
<dbReference type="EMBL" id="LTAO01000023">
    <property type="protein sequence ID" value="KYG29325.1"/>
    <property type="molecule type" value="Genomic_DNA"/>
</dbReference>
<dbReference type="Pfam" id="PF13527">
    <property type="entry name" value="Acetyltransf_9"/>
    <property type="match status" value="1"/>
</dbReference>
<dbReference type="Gene3D" id="3.40.630.30">
    <property type="match status" value="2"/>
</dbReference>
<dbReference type="InterPro" id="IPR041380">
    <property type="entry name" value="Acetyltransf_17"/>
</dbReference>
<dbReference type="InterPro" id="IPR036527">
    <property type="entry name" value="SCP2_sterol-bd_dom_sf"/>
</dbReference>
<feature type="domain" description="N-acetyltransferase" evidence="1">
    <location>
        <begin position="4"/>
        <end position="150"/>
    </location>
</feature>
<protein>
    <recommendedName>
        <fullName evidence="1">N-acetyltransferase domain-containing protein</fullName>
    </recommendedName>
</protein>
<dbReference type="Gene3D" id="3.30.1050.10">
    <property type="entry name" value="SCP2 sterol-binding domain"/>
    <property type="match status" value="1"/>
</dbReference>
<reference evidence="2" key="1">
    <citation type="submission" date="2016-02" db="EMBL/GenBank/DDBJ databases">
        <title>Genome sequence of Bacillus trypoxylicola KCTC 13244(T).</title>
        <authorList>
            <person name="Jeong H."/>
            <person name="Park S.-H."/>
            <person name="Choi S.-K."/>
        </authorList>
    </citation>
    <scope>NUCLEOTIDE SEQUENCE [LARGE SCALE GENOMIC DNA]</scope>
    <source>
        <strain evidence="2">KCTC 13244</strain>
    </source>
</reference>
<dbReference type="RefSeq" id="WP_061949134.1">
    <property type="nucleotide sequence ID" value="NZ_LTAO01000023.1"/>
</dbReference>
<gene>
    <name evidence="2" type="ORF">AZF04_07310</name>
</gene>
<dbReference type="GO" id="GO:0034069">
    <property type="term" value="F:aminoglycoside N-acetyltransferase activity"/>
    <property type="evidence" value="ECO:0007669"/>
    <property type="project" value="TreeGrafter"/>
</dbReference>
<sequence>MTAFELKEFGEKHFNEALDLAEYAFQNKFTPEERKKKNELAKYGTHYGVFYEEQLAARLFLLELNIQLFDQQIKMGGISTVATYPEFRRNGLVKKLLHHSLVEMKKKGIFVSYLHPFSIPFYRKFGWELFANYIHYTLGKSQFPSRESLKGSIRRSTIEDLDIRKVYQEYVSNHPGNLIRDHIWWAKRLQSKWENHEVAISYDESKRPSGYLIYKIKDNGMKVEELIYLNEDSRIDLFSFMSQHDSMLEEITFKRPHTDEMAPLLPDPRVQQEIHPFFMARIVDVVGFLELYPFKGTIPKEKALYFHIEDPFCEWNDGYFSLHHENEKVHITKISQEQVSNNDVITISINDLTLLLFGCQTLSQLHNRRKLRASKEQLSILQTLLPELTKPEFIDFF</sequence>
<dbReference type="InterPro" id="IPR025559">
    <property type="entry name" value="Eis_dom"/>
</dbReference>
<dbReference type="SUPFAM" id="SSF55718">
    <property type="entry name" value="SCP-like"/>
    <property type="match status" value="1"/>
</dbReference>
<comment type="caution">
    <text evidence="2">The sequence shown here is derived from an EMBL/GenBank/DDBJ whole genome shotgun (WGS) entry which is preliminary data.</text>
</comment>
<dbReference type="PANTHER" id="PTHR37817">
    <property type="entry name" value="N-ACETYLTRANSFERASE EIS"/>
    <property type="match status" value="1"/>
</dbReference>
<dbReference type="Pfam" id="PF13530">
    <property type="entry name" value="SCP2_2"/>
    <property type="match status" value="1"/>
</dbReference>
<dbReference type="InterPro" id="IPR051554">
    <property type="entry name" value="Acetyltransferase_Eis"/>
</dbReference>
<name>A0A162DDZ4_9BACI</name>
<evidence type="ECO:0000313" key="3">
    <source>
        <dbReference type="Proteomes" id="UP000075806"/>
    </source>
</evidence>
<dbReference type="PANTHER" id="PTHR37817:SF1">
    <property type="entry name" value="N-ACETYLTRANSFERASE EIS"/>
    <property type="match status" value="1"/>
</dbReference>
<dbReference type="SUPFAM" id="SSF55729">
    <property type="entry name" value="Acyl-CoA N-acyltransferases (Nat)"/>
    <property type="match status" value="1"/>
</dbReference>
<keyword evidence="3" id="KW-1185">Reference proteome</keyword>